<proteinExistence type="predicted"/>
<dbReference type="AlphaFoldDB" id="A0A0V1BYH9"/>
<accession>A0A0V1BYH9</accession>
<dbReference type="EMBL" id="JYDH01000007">
    <property type="protein sequence ID" value="KRY41475.1"/>
    <property type="molecule type" value="Genomic_DNA"/>
</dbReference>
<dbReference type="InParanoid" id="A0A0V1BYH9"/>
<dbReference type="Proteomes" id="UP000054776">
    <property type="component" value="Unassembled WGS sequence"/>
</dbReference>
<keyword evidence="2" id="KW-1185">Reference proteome</keyword>
<gene>
    <name evidence="1" type="ORF">T01_2439</name>
</gene>
<comment type="caution">
    <text evidence="1">The sequence shown here is derived from an EMBL/GenBank/DDBJ whole genome shotgun (WGS) entry which is preliminary data.</text>
</comment>
<sequence length="68" mass="7571">MTTEKRLITFVGCAFHRDRECPAFANTCSFDVRCEAAGAEMGPIRLSYPGTSSYIPLIIKLTDIDKQI</sequence>
<name>A0A0V1BYH9_TRISP</name>
<reference evidence="1 2" key="1">
    <citation type="submission" date="2015-01" db="EMBL/GenBank/DDBJ databases">
        <title>Evolution of Trichinella species and genotypes.</title>
        <authorList>
            <person name="Korhonen P.K."/>
            <person name="Edoardo P."/>
            <person name="Giuseppe L.R."/>
            <person name="Gasser R.B."/>
        </authorList>
    </citation>
    <scope>NUCLEOTIDE SEQUENCE [LARGE SCALE GENOMIC DNA]</scope>
    <source>
        <strain evidence="1">ISS3</strain>
    </source>
</reference>
<evidence type="ECO:0000313" key="2">
    <source>
        <dbReference type="Proteomes" id="UP000054776"/>
    </source>
</evidence>
<evidence type="ECO:0000313" key="1">
    <source>
        <dbReference type="EMBL" id="KRY41475.1"/>
    </source>
</evidence>
<protein>
    <submittedName>
        <fullName evidence="1">Uncharacterized protein</fullName>
    </submittedName>
</protein>
<dbReference type="OrthoDB" id="10280323at2759"/>
<organism evidence="1 2">
    <name type="scientific">Trichinella spiralis</name>
    <name type="common">Trichina worm</name>
    <dbReference type="NCBI Taxonomy" id="6334"/>
    <lineage>
        <taxon>Eukaryota</taxon>
        <taxon>Metazoa</taxon>
        <taxon>Ecdysozoa</taxon>
        <taxon>Nematoda</taxon>
        <taxon>Enoplea</taxon>
        <taxon>Dorylaimia</taxon>
        <taxon>Trichinellida</taxon>
        <taxon>Trichinellidae</taxon>
        <taxon>Trichinella</taxon>
    </lineage>
</organism>